<evidence type="ECO:0000256" key="9">
    <source>
        <dbReference type="ARBA" id="ARBA00022840"/>
    </source>
</evidence>
<dbReference type="GO" id="GO:0005524">
    <property type="term" value="F:ATP binding"/>
    <property type="evidence" value="ECO:0007669"/>
    <property type="project" value="UniProtKB-UniRule"/>
</dbReference>
<dbReference type="SUPFAM" id="SSF50249">
    <property type="entry name" value="Nucleic acid-binding proteins"/>
    <property type="match status" value="1"/>
</dbReference>
<dbReference type="GO" id="GO:0004826">
    <property type="term" value="F:phenylalanine-tRNA ligase activity"/>
    <property type="evidence" value="ECO:0007669"/>
    <property type="project" value="UniProtKB-UniRule"/>
</dbReference>
<dbReference type="EC" id="6.1.1.20" evidence="15"/>
<evidence type="ECO:0000256" key="15">
    <source>
        <dbReference type="HAMAP-Rule" id="MF_00283"/>
    </source>
</evidence>
<keyword evidence="6 15" id="KW-0436">Ligase</keyword>
<keyword evidence="5 16" id="KW-0820">tRNA-binding</keyword>
<dbReference type="InterPro" id="IPR036690">
    <property type="entry name" value="Fdx_antiC-bd_sf"/>
</dbReference>
<evidence type="ECO:0000256" key="10">
    <source>
        <dbReference type="ARBA" id="ARBA00022842"/>
    </source>
</evidence>
<keyword evidence="10 15" id="KW-0460">Magnesium</keyword>
<evidence type="ECO:0000256" key="16">
    <source>
        <dbReference type="PROSITE-ProRule" id="PRU00209"/>
    </source>
</evidence>
<dbReference type="FunFam" id="2.40.50.140:FF:000045">
    <property type="entry name" value="Phenylalanine--tRNA ligase beta subunit"/>
    <property type="match status" value="1"/>
</dbReference>
<dbReference type="HAMAP" id="MF_00283">
    <property type="entry name" value="Phe_tRNA_synth_beta1"/>
    <property type="match status" value="1"/>
</dbReference>
<evidence type="ECO:0000259" key="18">
    <source>
        <dbReference type="PROSITE" id="PS51447"/>
    </source>
</evidence>
<dbReference type="Gene3D" id="3.30.70.380">
    <property type="entry name" value="Ferrodoxin-fold anticodon-binding domain"/>
    <property type="match status" value="1"/>
</dbReference>
<dbReference type="SUPFAM" id="SSF46955">
    <property type="entry name" value="Putative DNA-binding domain"/>
    <property type="match status" value="1"/>
</dbReference>
<dbReference type="Pfam" id="PF01588">
    <property type="entry name" value="tRNA_bind"/>
    <property type="match status" value="1"/>
</dbReference>
<dbReference type="PANTHER" id="PTHR10947">
    <property type="entry name" value="PHENYLALANYL-TRNA SYNTHETASE BETA CHAIN AND LEUCINE-RICH REPEAT-CONTAINING PROTEIN 47"/>
    <property type="match status" value="1"/>
</dbReference>
<keyword evidence="7 15" id="KW-0479">Metal-binding</keyword>
<dbReference type="InterPro" id="IPR005121">
    <property type="entry name" value="Fdx_antiC-bd"/>
</dbReference>
<dbReference type="AlphaFoldDB" id="A0AAE7B3N8"/>
<evidence type="ECO:0000313" key="20">
    <source>
        <dbReference type="EMBL" id="QKE26928.1"/>
    </source>
</evidence>
<dbReference type="SMART" id="SM00874">
    <property type="entry name" value="B5"/>
    <property type="match status" value="1"/>
</dbReference>
<feature type="binding site" evidence="15">
    <location>
        <position position="449"/>
    </location>
    <ligand>
        <name>Mg(2+)</name>
        <dbReference type="ChEBI" id="CHEBI:18420"/>
        <note>shared with alpha subunit</note>
    </ligand>
</feature>
<feature type="binding site" evidence="15">
    <location>
        <position position="448"/>
    </location>
    <ligand>
        <name>Mg(2+)</name>
        <dbReference type="ChEBI" id="CHEBI:18420"/>
        <note>shared with alpha subunit</note>
    </ligand>
</feature>
<keyword evidence="11 16" id="KW-0694">RNA-binding</keyword>
<dbReference type="Gene3D" id="3.30.930.10">
    <property type="entry name" value="Bira Bifunctional Protein, Domain 2"/>
    <property type="match status" value="1"/>
</dbReference>
<evidence type="ECO:0000256" key="7">
    <source>
        <dbReference type="ARBA" id="ARBA00022723"/>
    </source>
</evidence>
<comment type="subcellular location">
    <subcellularLocation>
        <location evidence="1 15">Cytoplasm</location>
    </subcellularLocation>
</comment>
<dbReference type="InterPro" id="IPR005147">
    <property type="entry name" value="tRNA_synthase_B5-dom"/>
</dbReference>
<feature type="binding site" evidence="15">
    <location>
        <position position="445"/>
    </location>
    <ligand>
        <name>Mg(2+)</name>
        <dbReference type="ChEBI" id="CHEBI:18420"/>
        <note>shared with alpha subunit</note>
    </ligand>
</feature>
<dbReference type="PANTHER" id="PTHR10947:SF0">
    <property type="entry name" value="PHENYLALANINE--TRNA LIGASE BETA SUBUNIT"/>
    <property type="match status" value="1"/>
</dbReference>
<evidence type="ECO:0000256" key="5">
    <source>
        <dbReference type="ARBA" id="ARBA00022555"/>
    </source>
</evidence>
<keyword evidence="8 15" id="KW-0547">Nucleotide-binding</keyword>
<evidence type="ECO:0000256" key="8">
    <source>
        <dbReference type="ARBA" id="ARBA00022741"/>
    </source>
</evidence>
<gene>
    <name evidence="15 20" type="primary">pheT</name>
    <name evidence="20" type="ORF">AAQM_2228</name>
</gene>
<dbReference type="SUPFAM" id="SSF54991">
    <property type="entry name" value="Anticodon-binding domain of PheRS"/>
    <property type="match status" value="1"/>
</dbReference>
<evidence type="ECO:0000256" key="4">
    <source>
        <dbReference type="ARBA" id="ARBA00022490"/>
    </source>
</evidence>
<evidence type="ECO:0000256" key="6">
    <source>
        <dbReference type="ARBA" id="ARBA00022598"/>
    </source>
</evidence>
<dbReference type="InterPro" id="IPR004532">
    <property type="entry name" value="Phe-tRNA-ligase_IIc_bsu_bact"/>
</dbReference>
<dbReference type="EMBL" id="CP030944">
    <property type="protein sequence ID" value="QKE26928.1"/>
    <property type="molecule type" value="Genomic_DNA"/>
</dbReference>
<name>A0AAE7B3N8_9BACT</name>
<evidence type="ECO:0000256" key="11">
    <source>
        <dbReference type="ARBA" id="ARBA00022884"/>
    </source>
</evidence>
<dbReference type="InterPro" id="IPR041616">
    <property type="entry name" value="PheRS_beta_core"/>
</dbReference>
<feature type="binding site" evidence="15">
    <location>
        <position position="439"/>
    </location>
    <ligand>
        <name>Mg(2+)</name>
        <dbReference type="ChEBI" id="CHEBI:18420"/>
        <note>shared with alpha subunit</note>
    </ligand>
</feature>
<evidence type="ECO:0000256" key="13">
    <source>
        <dbReference type="ARBA" id="ARBA00023146"/>
    </source>
</evidence>
<evidence type="ECO:0000313" key="21">
    <source>
        <dbReference type="Proteomes" id="UP000502065"/>
    </source>
</evidence>
<dbReference type="Gene3D" id="2.40.50.140">
    <property type="entry name" value="Nucleic acid-binding proteins"/>
    <property type="match status" value="1"/>
</dbReference>
<keyword evidence="9 15" id="KW-0067">ATP-binding</keyword>
<dbReference type="InterPro" id="IPR045060">
    <property type="entry name" value="Phe-tRNA-ligase_IIc_bsu"/>
</dbReference>
<evidence type="ECO:0000259" key="19">
    <source>
        <dbReference type="PROSITE" id="PS51483"/>
    </source>
</evidence>
<dbReference type="CDD" id="cd02796">
    <property type="entry name" value="tRNA_bind_bactPheRS"/>
    <property type="match status" value="1"/>
</dbReference>
<dbReference type="GO" id="GO:0009328">
    <property type="term" value="C:phenylalanine-tRNA ligase complex"/>
    <property type="evidence" value="ECO:0007669"/>
    <property type="project" value="TreeGrafter"/>
</dbReference>
<dbReference type="KEGG" id="aaqi:AAQM_2228"/>
<accession>A0AAE7B3N8</accession>
<dbReference type="NCBIfam" id="TIGR00472">
    <property type="entry name" value="pheT_bact"/>
    <property type="match status" value="1"/>
</dbReference>
<evidence type="ECO:0000256" key="2">
    <source>
        <dbReference type="ARBA" id="ARBA00008653"/>
    </source>
</evidence>
<comment type="catalytic activity">
    <reaction evidence="14 15">
        <text>tRNA(Phe) + L-phenylalanine + ATP = L-phenylalanyl-tRNA(Phe) + AMP + diphosphate + H(+)</text>
        <dbReference type="Rhea" id="RHEA:19413"/>
        <dbReference type="Rhea" id="RHEA-COMP:9668"/>
        <dbReference type="Rhea" id="RHEA-COMP:9699"/>
        <dbReference type="ChEBI" id="CHEBI:15378"/>
        <dbReference type="ChEBI" id="CHEBI:30616"/>
        <dbReference type="ChEBI" id="CHEBI:33019"/>
        <dbReference type="ChEBI" id="CHEBI:58095"/>
        <dbReference type="ChEBI" id="CHEBI:78442"/>
        <dbReference type="ChEBI" id="CHEBI:78531"/>
        <dbReference type="ChEBI" id="CHEBI:456215"/>
        <dbReference type="EC" id="6.1.1.20"/>
    </reaction>
</comment>
<comment type="cofactor">
    <cofactor evidence="15">
        <name>Mg(2+)</name>
        <dbReference type="ChEBI" id="CHEBI:18420"/>
    </cofactor>
    <text evidence="15">Binds 2 magnesium ions per tetramer.</text>
</comment>
<evidence type="ECO:0000259" key="17">
    <source>
        <dbReference type="PROSITE" id="PS50886"/>
    </source>
</evidence>
<dbReference type="GO" id="GO:0006432">
    <property type="term" value="P:phenylalanyl-tRNA aminoacylation"/>
    <property type="evidence" value="ECO:0007669"/>
    <property type="project" value="UniProtKB-UniRule"/>
</dbReference>
<evidence type="ECO:0000256" key="12">
    <source>
        <dbReference type="ARBA" id="ARBA00022917"/>
    </source>
</evidence>
<dbReference type="Pfam" id="PF03484">
    <property type="entry name" value="B5"/>
    <property type="match status" value="1"/>
</dbReference>
<dbReference type="CDD" id="cd00769">
    <property type="entry name" value="PheRS_beta_core"/>
    <property type="match status" value="1"/>
</dbReference>
<dbReference type="Proteomes" id="UP000502065">
    <property type="component" value="Chromosome"/>
</dbReference>
<dbReference type="RefSeq" id="WP_129094720.1">
    <property type="nucleotide sequence ID" value="NZ_CBCSAE010000006.1"/>
</dbReference>
<dbReference type="SMART" id="SM00896">
    <property type="entry name" value="FDX-ACB"/>
    <property type="match status" value="1"/>
</dbReference>
<dbReference type="GO" id="GO:0000049">
    <property type="term" value="F:tRNA binding"/>
    <property type="evidence" value="ECO:0007669"/>
    <property type="project" value="UniProtKB-UniRule"/>
</dbReference>
<evidence type="ECO:0000256" key="1">
    <source>
        <dbReference type="ARBA" id="ARBA00004496"/>
    </source>
</evidence>
<dbReference type="Pfam" id="PF03147">
    <property type="entry name" value="FDX-ACB"/>
    <property type="match status" value="1"/>
</dbReference>
<dbReference type="Gene3D" id="3.30.56.10">
    <property type="match status" value="2"/>
</dbReference>
<evidence type="ECO:0000256" key="14">
    <source>
        <dbReference type="ARBA" id="ARBA00049255"/>
    </source>
</evidence>
<evidence type="ECO:0000256" key="3">
    <source>
        <dbReference type="ARBA" id="ARBA00011209"/>
    </source>
</evidence>
<feature type="domain" description="B5" evidence="19">
    <location>
        <begin position="385"/>
        <end position="461"/>
    </location>
</feature>
<proteinExistence type="inferred from homology"/>
<dbReference type="InterPro" id="IPR002547">
    <property type="entry name" value="tRNA-bd_dom"/>
</dbReference>
<dbReference type="SUPFAM" id="SSF55681">
    <property type="entry name" value="Class II aaRS and biotin synthetases"/>
    <property type="match status" value="1"/>
</dbReference>
<keyword evidence="12 15" id="KW-0648">Protein biosynthesis</keyword>
<keyword evidence="4 15" id="KW-0963">Cytoplasm</keyword>
<organism evidence="20 21">
    <name type="scientific">Arcobacter aquimarinus</name>
    <dbReference type="NCBI Taxonomy" id="1315211"/>
    <lineage>
        <taxon>Bacteria</taxon>
        <taxon>Pseudomonadati</taxon>
        <taxon>Campylobacterota</taxon>
        <taxon>Epsilonproteobacteria</taxon>
        <taxon>Campylobacterales</taxon>
        <taxon>Arcobacteraceae</taxon>
        <taxon>Arcobacter</taxon>
    </lineage>
</organism>
<dbReference type="InterPro" id="IPR045864">
    <property type="entry name" value="aa-tRNA-synth_II/BPL/LPL"/>
</dbReference>
<keyword evidence="21" id="KW-1185">Reference proteome</keyword>
<dbReference type="PROSITE" id="PS50886">
    <property type="entry name" value="TRBD"/>
    <property type="match status" value="1"/>
</dbReference>
<dbReference type="NCBIfam" id="NF045760">
    <property type="entry name" value="YtpR"/>
    <property type="match status" value="1"/>
</dbReference>
<sequence>MIITRSWLEEFIDISKISTDEICKTLNAIGLEVDSLENYSIPSKVVVGKVLEKQKHPDADKLNICQVDLGLNQVQIVCGAKNVDVGQFVPVAMVGCDLGNDFIIKEAKLRGVESNGMICSSTELGLPKLNDGILVLDNSIGELILGKELKEYSKLNDSIIEIGLTPNRGDCLSIYGIARELSAYYSIPLLELDKQIKYNDLGIGQIFEIECDSNIDSSLSFKAVDFTNFKLGLLFKFRTSILGKYVDNNDIKNTLTYVTHSTGVILNAYPKDMTLKNNNLNILYVKKDEDEFDNIYGIEHLSKICVEHKELNYNDTDYIIEASYINPDLISRKVYEKKIKTSDIYYKASRGSEPNIDFGIEYLSTLISKFGATIYKGTETFIEDKEKLTLDVSTKKINSIIGQEIPKIEIEKILTSLGFEVKDTVDNVLVIKIPHYRHDIKNIADVTEEVVRIIGIDNIVSKPLQIDEVNRVNKTSNDLIKKNKLRFKAIENGFFETLTYVFSSKENLEKYGFKTVKEELELINPIVKELNTYRTTLLLNLVEACSNNFKVGSRSTAFFEIGTIFDENRKESKKIAFIQTGFIEQEEISNSGKPKNVDFFSFSKKVLNTIGKFDLEPMSDINNSFIHPYQNANVLIDEKIVGFISKLHPSVCSDFDLNDTFIAQIDFEAIKNDIVKTNSYSKFQSSKKDLSIIAPKSLEYKEIKKVINSLNDKNIKQFNLIDIYSDEKLGNNESLTIRFVLQNDEKTMEEEDITTTMNSILDTLNQKLSIGIR</sequence>
<dbReference type="GO" id="GO:0000287">
    <property type="term" value="F:magnesium ion binding"/>
    <property type="evidence" value="ECO:0007669"/>
    <property type="project" value="UniProtKB-UniRule"/>
</dbReference>
<reference evidence="20 21" key="1">
    <citation type="submission" date="2018-07" db="EMBL/GenBank/DDBJ databases">
        <title>Identification of phenol metabolism pathways in Arcobacter.</title>
        <authorList>
            <person name="Miller W.G."/>
            <person name="Yee E."/>
            <person name="Bono J.L."/>
        </authorList>
    </citation>
    <scope>NUCLEOTIDE SEQUENCE [LARGE SCALE GENOMIC DNA]</scope>
    <source>
        <strain evidence="20 21">W63</strain>
    </source>
</reference>
<comment type="subunit">
    <text evidence="3 15">Tetramer of two alpha and two beta subunits.</text>
</comment>
<protein>
    <recommendedName>
        <fullName evidence="15">Phenylalanine--tRNA ligase beta subunit</fullName>
        <ecNumber evidence="15">6.1.1.20</ecNumber>
    </recommendedName>
    <alternativeName>
        <fullName evidence="15">Phenylalanyl-tRNA synthetase beta subunit</fullName>
        <shortName evidence="15">PheRS</shortName>
    </alternativeName>
</protein>
<dbReference type="InterPro" id="IPR012340">
    <property type="entry name" value="NA-bd_OB-fold"/>
</dbReference>
<dbReference type="PROSITE" id="PS51483">
    <property type="entry name" value="B5"/>
    <property type="match status" value="1"/>
</dbReference>
<dbReference type="InterPro" id="IPR009061">
    <property type="entry name" value="DNA-bd_dom_put_sf"/>
</dbReference>
<dbReference type="PROSITE" id="PS51447">
    <property type="entry name" value="FDX_ACB"/>
    <property type="match status" value="1"/>
</dbReference>
<dbReference type="Pfam" id="PF17759">
    <property type="entry name" value="tRNA_synthFbeta"/>
    <property type="match status" value="1"/>
</dbReference>
<keyword evidence="13 15" id="KW-0030">Aminoacyl-tRNA synthetase</keyword>
<feature type="domain" description="TRNA-binding" evidence="17">
    <location>
        <begin position="39"/>
        <end position="150"/>
    </location>
</feature>
<dbReference type="InterPro" id="IPR033714">
    <property type="entry name" value="tRNA_bind_bactPheRS"/>
</dbReference>
<feature type="domain" description="FDX-ACB" evidence="18">
    <location>
        <begin position="681"/>
        <end position="773"/>
    </location>
</feature>
<comment type="similarity">
    <text evidence="2 15">Belongs to the phenylalanyl-tRNA synthetase beta subunit family. Type 1 subfamily.</text>
</comment>